<evidence type="ECO:0000313" key="2">
    <source>
        <dbReference type="Proteomes" id="UP000533637"/>
    </source>
</evidence>
<accession>A0ABR6KTG4</accession>
<dbReference type="Proteomes" id="UP000533637">
    <property type="component" value="Unassembled WGS sequence"/>
</dbReference>
<name>A0ABR6KTG4_9BACT</name>
<evidence type="ECO:0008006" key="3">
    <source>
        <dbReference type="Google" id="ProtNLM"/>
    </source>
</evidence>
<dbReference type="EMBL" id="JACHOC010000012">
    <property type="protein sequence ID" value="MBB4624797.1"/>
    <property type="molecule type" value="Genomic_DNA"/>
</dbReference>
<evidence type="ECO:0000313" key="1">
    <source>
        <dbReference type="EMBL" id="MBB4624797.1"/>
    </source>
</evidence>
<reference evidence="1 2" key="1">
    <citation type="submission" date="2020-08" db="EMBL/GenBank/DDBJ databases">
        <title>Genomic Encyclopedia of Type Strains, Phase IV (KMG-IV): sequencing the most valuable type-strain genomes for metagenomic binning, comparative biology and taxonomic classification.</title>
        <authorList>
            <person name="Goeker M."/>
        </authorList>
    </citation>
    <scope>NUCLEOTIDE SEQUENCE [LARGE SCALE GENOMIC DNA]</scope>
    <source>
        <strain evidence="1 2">DSM 102983</strain>
    </source>
</reference>
<keyword evidence="2" id="KW-1185">Reference proteome</keyword>
<organism evidence="1 2">
    <name type="scientific">Parabacteroides faecis</name>
    <dbReference type="NCBI Taxonomy" id="1217282"/>
    <lineage>
        <taxon>Bacteria</taxon>
        <taxon>Pseudomonadati</taxon>
        <taxon>Bacteroidota</taxon>
        <taxon>Bacteroidia</taxon>
        <taxon>Bacteroidales</taxon>
        <taxon>Tannerellaceae</taxon>
        <taxon>Parabacteroides</taxon>
    </lineage>
</organism>
<proteinExistence type="predicted"/>
<protein>
    <recommendedName>
        <fullName evidence="3">DUF4934 domain-containing protein</fullName>
    </recommendedName>
</protein>
<comment type="caution">
    <text evidence="1">The sequence shown here is derived from an EMBL/GenBank/DDBJ whole genome shotgun (WGS) entry which is preliminary data.</text>
</comment>
<dbReference type="Pfam" id="PF17170">
    <property type="entry name" value="DUF5128"/>
    <property type="match status" value="1"/>
</dbReference>
<dbReference type="RefSeq" id="WP_183672310.1">
    <property type="nucleotide sequence ID" value="NZ_BMPB01000016.1"/>
</dbReference>
<gene>
    <name evidence="1" type="ORF">GGQ57_004742</name>
</gene>
<sequence length="366" mass="42671">MKLVKLFLLVVVVFCSFSHEKILTIDLPSHTPKQTAQMSKLFRKVKYIPLETTDECLLSYIHVQKIQDYILAWDYNSCCLFSAKDGKFIRKIGHKGDDPEAVYSFYENFHNPYDGLLYFLGVNGVWVKYSLDGKYAGKMKVPLSADVSPQIIRPLDSKTFFSFFANRSGREKKRIVLFDYNGNIIKEYPNHHFVETKKYILDTNDGLIYKYKDNLYFKEMFIDTVYQVSNNPLKAKYMLNITSRSVPYKERYDRHREAISPIFIYENDANIAFDYYMSERYQLCIYNKQTKESSYYLCEKGLVDDINGFMPVRISTTCDDGTCLGVLNAEEICDYIEKNEVSPNSNLSFIKSISPDDNPVVVFMEN</sequence>